<sequence length="206" mass="22935">MDNSGHENHQNNDFAWQVVVTAPSSPEIQHSSSRIANVDDDDSDASCSSNNTILPPITQPDTLMPTPHVYPSSMPPSAFERLLESSQLPDPGPEYFVIRRELWLTPQTKPTKRAPPSSARTMTAQLQSLLEGPVEDLYKESNWNGGIGKICERILVKKETLSQRLPLRHLIKLLQASWVVEDLWPKGQTVPSSSDEQPVQSACRVT</sequence>
<evidence type="ECO:0000313" key="1">
    <source>
        <dbReference type="EMBL" id="KAI0092046.1"/>
    </source>
</evidence>
<keyword evidence="2" id="KW-1185">Reference proteome</keyword>
<dbReference type="EMBL" id="MU274904">
    <property type="protein sequence ID" value="KAI0092046.1"/>
    <property type="molecule type" value="Genomic_DNA"/>
</dbReference>
<protein>
    <submittedName>
        <fullName evidence="1">Uncharacterized protein</fullName>
    </submittedName>
</protein>
<accession>A0ACB8UCS0</accession>
<reference evidence="1" key="1">
    <citation type="journal article" date="2021" name="Environ. Microbiol.">
        <title>Gene family expansions and transcriptome signatures uncover fungal adaptations to wood decay.</title>
        <authorList>
            <person name="Hage H."/>
            <person name="Miyauchi S."/>
            <person name="Viragh M."/>
            <person name="Drula E."/>
            <person name="Min B."/>
            <person name="Chaduli D."/>
            <person name="Navarro D."/>
            <person name="Favel A."/>
            <person name="Norest M."/>
            <person name="Lesage-Meessen L."/>
            <person name="Balint B."/>
            <person name="Merenyi Z."/>
            <person name="de Eugenio L."/>
            <person name="Morin E."/>
            <person name="Martinez A.T."/>
            <person name="Baldrian P."/>
            <person name="Stursova M."/>
            <person name="Martinez M.J."/>
            <person name="Novotny C."/>
            <person name="Magnuson J.K."/>
            <person name="Spatafora J.W."/>
            <person name="Maurice S."/>
            <person name="Pangilinan J."/>
            <person name="Andreopoulos W."/>
            <person name="LaButti K."/>
            <person name="Hundley H."/>
            <person name="Na H."/>
            <person name="Kuo A."/>
            <person name="Barry K."/>
            <person name="Lipzen A."/>
            <person name="Henrissat B."/>
            <person name="Riley R."/>
            <person name="Ahrendt S."/>
            <person name="Nagy L.G."/>
            <person name="Grigoriev I.V."/>
            <person name="Martin F."/>
            <person name="Rosso M.N."/>
        </authorList>
    </citation>
    <scope>NUCLEOTIDE SEQUENCE</scope>
    <source>
        <strain evidence="1">CBS 384.51</strain>
    </source>
</reference>
<comment type="caution">
    <text evidence="1">The sequence shown here is derived from an EMBL/GenBank/DDBJ whole genome shotgun (WGS) entry which is preliminary data.</text>
</comment>
<evidence type="ECO:0000313" key="2">
    <source>
        <dbReference type="Proteomes" id="UP001055072"/>
    </source>
</evidence>
<gene>
    <name evidence="1" type="ORF">BDY19DRAFT_928102</name>
</gene>
<name>A0ACB8UCS0_9APHY</name>
<organism evidence="1 2">
    <name type="scientific">Irpex rosettiformis</name>
    <dbReference type="NCBI Taxonomy" id="378272"/>
    <lineage>
        <taxon>Eukaryota</taxon>
        <taxon>Fungi</taxon>
        <taxon>Dikarya</taxon>
        <taxon>Basidiomycota</taxon>
        <taxon>Agaricomycotina</taxon>
        <taxon>Agaricomycetes</taxon>
        <taxon>Polyporales</taxon>
        <taxon>Irpicaceae</taxon>
        <taxon>Irpex</taxon>
    </lineage>
</organism>
<dbReference type="Proteomes" id="UP001055072">
    <property type="component" value="Unassembled WGS sequence"/>
</dbReference>
<proteinExistence type="predicted"/>